<proteinExistence type="predicted"/>
<evidence type="ECO:0000313" key="2">
    <source>
        <dbReference type="EMBL" id="RJE19815.1"/>
    </source>
</evidence>
<keyword evidence="3" id="KW-1185">Reference proteome</keyword>
<feature type="region of interest" description="Disordered" evidence="1">
    <location>
        <begin position="151"/>
        <end position="171"/>
    </location>
</feature>
<comment type="caution">
    <text evidence="2">The sequence shown here is derived from an EMBL/GenBank/DDBJ whole genome shotgun (WGS) entry which is preliminary data.</text>
</comment>
<dbReference type="Proteomes" id="UP000266188">
    <property type="component" value="Unassembled WGS sequence"/>
</dbReference>
<feature type="compositionally biased region" description="Low complexity" evidence="1">
    <location>
        <begin position="291"/>
        <end position="300"/>
    </location>
</feature>
<accession>A0A3A2ZPJ3</accession>
<name>A0A3A2ZPJ3_9EURO</name>
<gene>
    <name evidence="2" type="ORF">PHISCL_07846</name>
</gene>
<organism evidence="2 3">
    <name type="scientific">Aspergillus sclerotialis</name>
    <dbReference type="NCBI Taxonomy" id="2070753"/>
    <lineage>
        <taxon>Eukaryota</taxon>
        <taxon>Fungi</taxon>
        <taxon>Dikarya</taxon>
        <taxon>Ascomycota</taxon>
        <taxon>Pezizomycotina</taxon>
        <taxon>Eurotiomycetes</taxon>
        <taxon>Eurotiomycetidae</taxon>
        <taxon>Eurotiales</taxon>
        <taxon>Aspergillaceae</taxon>
        <taxon>Aspergillus</taxon>
        <taxon>Aspergillus subgen. Polypaecilum</taxon>
    </lineage>
</organism>
<feature type="region of interest" description="Disordered" evidence="1">
    <location>
        <begin position="187"/>
        <end position="218"/>
    </location>
</feature>
<evidence type="ECO:0000313" key="3">
    <source>
        <dbReference type="Proteomes" id="UP000266188"/>
    </source>
</evidence>
<dbReference type="OrthoDB" id="3886346at2759"/>
<sequence>MASSGLRDALAAFSHLAENLPTWINELSDLQTHTDAKRQEFIDDFKKHGTVRARRRKGSSLCSIRTENKKKQQDPPEPEEKDAPEQTSEAADGGPKSRNPRKRHHPDDSSAVSVNQSIVSTRHNLIIHYDCHTQDVLTEMVKRVSLGRNKLRAARRSQGPPSDLGRGRLLSSRALRMRRMNNSLLNSIVDSEEEDNGQSQSNSGAPDDPDEPPKLDMPFESVDKMLEVAHSLCETAAYHFLRLGDCSKELHGIKESFVSIKDTTTGQVDRIKGHMKQYNLSEAEPEPEPQPQAKPSQAESSKPKPAGEGESSQASLGAIEVDDESSTESAEPVDISAFRVTRMNRR</sequence>
<feature type="region of interest" description="Disordered" evidence="1">
    <location>
        <begin position="50"/>
        <end position="114"/>
    </location>
</feature>
<reference evidence="3" key="1">
    <citation type="submission" date="2017-02" db="EMBL/GenBank/DDBJ databases">
        <authorList>
            <person name="Tafer H."/>
            <person name="Lopandic K."/>
        </authorList>
    </citation>
    <scope>NUCLEOTIDE SEQUENCE [LARGE SCALE GENOMIC DNA]</scope>
    <source>
        <strain evidence="3">CBS 366.77</strain>
    </source>
</reference>
<dbReference type="AlphaFoldDB" id="A0A3A2ZPJ3"/>
<evidence type="ECO:0000256" key="1">
    <source>
        <dbReference type="SAM" id="MobiDB-lite"/>
    </source>
</evidence>
<protein>
    <submittedName>
        <fullName evidence="2">Uncharacterized protein</fullName>
    </submittedName>
</protein>
<dbReference type="EMBL" id="MVGC01000367">
    <property type="protein sequence ID" value="RJE19815.1"/>
    <property type="molecule type" value="Genomic_DNA"/>
</dbReference>
<feature type="region of interest" description="Disordered" evidence="1">
    <location>
        <begin position="280"/>
        <end position="346"/>
    </location>
</feature>